<proteinExistence type="predicted"/>
<dbReference type="KEGG" id="fla:SY85_16645"/>
<keyword evidence="2" id="KW-1185">Reference proteome</keyword>
<dbReference type="STRING" id="1492898.SY85_16645"/>
<evidence type="ECO:0000313" key="2">
    <source>
        <dbReference type="Proteomes" id="UP000077177"/>
    </source>
</evidence>
<dbReference type="RefSeq" id="WP_066406014.1">
    <property type="nucleotide sequence ID" value="NZ_CP011390.1"/>
</dbReference>
<evidence type="ECO:0000313" key="1">
    <source>
        <dbReference type="EMBL" id="ANE51878.1"/>
    </source>
</evidence>
<reference evidence="1 2" key="2">
    <citation type="journal article" date="2016" name="Int. J. Syst. Evol. Microbiol.">
        <title>Flavisolibacter tropicus sp. nov., isolated from tropical soil.</title>
        <authorList>
            <person name="Lee J.J."/>
            <person name="Kang M.S."/>
            <person name="Kim G.S."/>
            <person name="Lee C.S."/>
            <person name="Lim S."/>
            <person name="Lee J."/>
            <person name="Roh S.H."/>
            <person name="Kang H."/>
            <person name="Ha J.M."/>
            <person name="Bae S."/>
            <person name="Jung H.Y."/>
            <person name="Kim M.K."/>
        </authorList>
    </citation>
    <scope>NUCLEOTIDE SEQUENCE [LARGE SCALE GENOMIC DNA]</scope>
    <source>
        <strain evidence="1 2">LCS9</strain>
    </source>
</reference>
<name>A0A172TY34_9BACT</name>
<protein>
    <submittedName>
        <fullName evidence="1">Uncharacterized protein</fullName>
    </submittedName>
</protein>
<accession>A0A172TY34</accession>
<sequence length="74" mass="8096">MTVDRGQMAADSTLLSSVNYQPSTAIKLAFTLVFFNATINPKQVQPKQLALLKSEIPKSAISHCPFISKFVVNV</sequence>
<dbReference type="AlphaFoldDB" id="A0A172TY34"/>
<gene>
    <name evidence="1" type="ORF">SY85_16645</name>
</gene>
<dbReference type="Proteomes" id="UP000077177">
    <property type="component" value="Chromosome"/>
</dbReference>
<reference evidence="2" key="1">
    <citation type="submission" date="2015-01" db="EMBL/GenBank/DDBJ databases">
        <title>Flavisolibacter sp./LCS9/ whole genome sequencing.</title>
        <authorList>
            <person name="Kim M.K."/>
            <person name="Srinivasan S."/>
            <person name="Lee J.-J."/>
        </authorList>
    </citation>
    <scope>NUCLEOTIDE SEQUENCE [LARGE SCALE GENOMIC DNA]</scope>
    <source>
        <strain evidence="2">LCS9</strain>
    </source>
</reference>
<dbReference type="EMBL" id="CP011390">
    <property type="protein sequence ID" value="ANE51878.1"/>
    <property type="molecule type" value="Genomic_DNA"/>
</dbReference>
<organism evidence="1 2">
    <name type="scientific">Flavisolibacter tropicus</name>
    <dbReference type="NCBI Taxonomy" id="1492898"/>
    <lineage>
        <taxon>Bacteria</taxon>
        <taxon>Pseudomonadati</taxon>
        <taxon>Bacteroidota</taxon>
        <taxon>Chitinophagia</taxon>
        <taxon>Chitinophagales</taxon>
        <taxon>Chitinophagaceae</taxon>
        <taxon>Flavisolibacter</taxon>
    </lineage>
</organism>